<dbReference type="FunFam" id="2.130.10.110:FF:000003">
    <property type="entry name" value="Clathrin heavy chain"/>
    <property type="match status" value="1"/>
</dbReference>
<evidence type="ECO:0000313" key="10">
    <source>
        <dbReference type="Proteomes" id="UP000193922"/>
    </source>
</evidence>
<evidence type="ECO:0000256" key="5">
    <source>
        <dbReference type="ARBA" id="ARBA00023329"/>
    </source>
</evidence>
<dbReference type="PANTHER" id="PTHR10292:SF1">
    <property type="entry name" value="CLATHRIN HEAVY CHAIN"/>
    <property type="match status" value="1"/>
</dbReference>
<name>A0A1Y1W7P0_9FUNG</name>
<dbReference type="SUPFAM" id="SSF50989">
    <property type="entry name" value="Clathrin heavy-chain terminal domain"/>
    <property type="match status" value="1"/>
</dbReference>
<comment type="caution">
    <text evidence="9">The sequence shown here is derived from an EMBL/GenBank/DDBJ whole genome shotgun (WGS) entry which is preliminary data.</text>
</comment>
<dbReference type="FunFam" id="1.25.40.10:FF:000001">
    <property type="entry name" value="Clathrin heavy chain"/>
    <property type="match status" value="1"/>
</dbReference>
<keyword evidence="3 6" id="KW-0472">Membrane</keyword>
<dbReference type="GO" id="GO:0030132">
    <property type="term" value="C:clathrin coat of coated pit"/>
    <property type="evidence" value="ECO:0007669"/>
    <property type="project" value="InterPro"/>
</dbReference>
<organism evidence="9 10">
    <name type="scientific">Linderina pennispora</name>
    <dbReference type="NCBI Taxonomy" id="61395"/>
    <lineage>
        <taxon>Eukaryota</taxon>
        <taxon>Fungi</taxon>
        <taxon>Fungi incertae sedis</taxon>
        <taxon>Zoopagomycota</taxon>
        <taxon>Kickxellomycotina</taxon>
        <taxon>Kickxellomycetes</taxon>
        <taxon>Kickxellales</taxon>
        <taxon>Kickxellaceae</taxon>
        <taxon>Linderina</taxon>
    </lineage>
</organism>
<dbReference type="OrthoDB" id="2113814at2759"/>
<dbReference type="GO" id="GO:0032051">
    <property type="term" value="F:clathrin light chain binding"/>
    <property type="evidence" value="ECO:0007669"/>
    <property type="project" value="InterPro"/>
</dbReference>
<keyword evidence="2" id="KW-0677">Repeat</keyword>
<feature type="repeat" description="CHCR" evidence="7">
    <location>
        <begin position="1131"/>
        <end position="1272"/>
    </location>
</feature>
<dbReference type="SMART" id="SM00299">
    <property type="entry name" value="CLH"/>
    <property type="match status" value="7"/>
</dbReference>
<dbReference type="Pfam" id="PF13838">
    <property type="entry name" value="Clathrin_H_link"/>
    <property type="match status" value="1"/>
</dbReference>
<dbReference type="InterPro" id="IPR016341">
    <property type="entry name" value="Clathrin_heavy_chain"/>
</dbReference>
<dbReference type="InterPro" id="IPR055358">
    <property type="entry name" value="CHCR"/>
</dbReference>
<dbReference type="SUPFAM" id="SSF48371">
    <property type="entry name" value="ARM repeat"/>
    <property type="match status" value="6"/>
</dbReference>
<dbReference type="STRING" id="61395.A0A1Y1W7P0"/>
<dbReference type="FunFam" id="1.25.40.10:FF:000002">
    <property type="entry name" value="Clathrin heavy chain"/>
    <property type="match status" value="1"/>
</dbReference>
<dbReference type="GO" id="GO:0006886">
    <property type="term" value="P:intracellular protein transport"/>
    <property type="evidence" value="ECO:0007669"/>
    <property type="project" value="UniProtKB-UniRule"/>
</dbReference>
<evidence type="ECO:0000256" key="7">
    <source>
        <dbReference type="PROSITE-ProRule" id="PRU01006"/>
    </source>
</evidence>
<dbReference type="InterPro" id="IPR015348">
    <property type="entry name" value="Clathrin_H-chain_linker_core"/>
</dbReference>
<dbReference type="PIRSF" id="PIRSF002290">
    <property type="entry name" value="Clathrin_H_chain"/>
    <property type="match status" value="1"/>
</dbReference>
<dbReference type="GO" id="GO:0005198">
    <property type="term" value="F:structural molecule activity"/>
    <property type="evidence" value="ECO:0007669"/>
    <property type="project" value="InterPro"/>
</dbReference>
<feature type="repeat" description="CHCR" evidence="7">
    <location>
        <begin position="683"/>
        <end position="825"/>
    </location>
</feature>
<dbReference type="GO" id="GO:0006895">
    <property type="term" value="P:Golgi to endosome transport"/>
    <property type="evidence" value="ECO:0007669"/>
    <property type="project" value="TreeGrafter"/>
</dbReference>
<dbReference type="FunFam" id="1.25.40.10:FF:000082">
    <property type="entry name" value="Clathrin heavy chain"/>
    <property type="match status" value="1"/>
</dbReference>
<dbReference type="GO" id="GO:0030479">
    <property type="term" value="C:actin cortical patch"/>
    <property type="evidence" value="ECO:0007669"/>
    <property type="project" value="TreeGrafter"/>
</dbReference>
<comment type="subcellular location">
    <subcellularLocation>
        <location evidence="6">Cytoplasmic vesicle membrane</location>
        <topology evidence="6">Peripheral membrane protein</topology>
        <orientation evidence="6">Cytoplasmic side</orientation>
    </subcellularLocation>
    <subcellularLocation>
        <location evidence="6">Membrane</location>
        <location evidence="6">Coated pit</location>
        <topology evidence="6">Peripheral membrane protein</topology>
        <orientation evidence="6">Cytoplasmic side</orientation>
    </subcellularLocation>
</comment>
<evidence type="ECO:0000259" key="8">
    <source>
        <dbReference type="Pfam" id="PF09268"/>
    </source>
</evidence>
<dbReference type="InterPro" id="IPR016024">
    <property type="entry name" value="ARM-type_fold"/>
</dbReference>
<proteinExistence type="inferred from homology"/>
<evidence type="ECO:0000256" key="2">
    <source>
        <dbReference type="ARBA" id="ARBA00022737"/>
    </source>
</evidence>
<dbReference type="FunFam" id="1.25.40.730:FF:000002">
    <property type="entry name" value="Clathrin heavy chain"/>
    <property type="match status" value="1"/>
</dbReference>
<dbReference type="Proteomes" id="UP000193922">
    <property type="component" value="Unassembled WGS sequence"/>
</dbReference>
<evidence type="ECO:0000256" key="1">
    <source>
        <dbReference type="ARBA" id="ARBA00009535"/>
    </source>
</evidence>
<comment type="function">
    <text evidence="6">Clathrin is the major protein of the polyhedral coat of coated pits and vesicles.</text>
</comment>
<feature type="repeat" description="CHCR" evidence="7">
    <location>
        <begin position="534"/>
        <end position="680"/>
    </location>
</feature>
<dbReference type="GO" id="GO:0071439">
    <property type="term" value="C:clathrin complex"/>
    <property type="evidence" value="ECO:0007669"/>
    <property type="project" value="InterPro"/>
</dbReference>
<dbReference type="EMBL" id="MCFD01000007">
    <property type="protein sequence ID" value="ORX69560.1"/>
    <property type="molecule type" value="Genomic_DNA"/>
</dbReference>
<dbReference type="GO" id="GO:0030130">
    <property type="term" value="C:clathrin coat of trans-Golgi network vesicle"/>
    <property type="evidence" value="ECO:0007669"/>
    <property type="project" value="InterPro"/>
</dbReference>
<dbReference type="GO" id="GO:0005829">
    <property type="term" value="C:cytosol"/>
    <property type="evidence" value="ECO:0007669"/>
    <property type="project" value="GOC"/>
</dbReference>
<evidence type="ECO:0000313" key="9">
    <source>
        <dbReference type="EMBL" id="ORX69560.1"/>
    </source>
</evidence>
<accession>A0A1Y1W7P0</accession>
<reference evidence="9 10" key="1">
    <citation type="submission" date="2016-07" db="EMBL/GenBank/DDBJ databases">
        <title>Pervasive Adenine N6-methylation of Active Genes in Fungi.</title>
        <authorList>
            <consortium name="DOE Joint Genome Institute"/>
            <person name="Mondo S.J."/>
            <person name="Dannebaum R.O."/>
            <person name="Kuo R.C."/>
            <person name="Labutti K."/>
            <person name="Haridas S."/>
            <person name="Kuo A."/>
            <person name="Salamov A."/>
            <person name="Ahrendt S.R."/>
            <person name="Lipzen A."/>
            <person name="Sullivan W."/>
            <person name="Andreopoulos W.B."/>
            <person name="Clum A."/>
            <person name="Lindquist E."/>
            <person name="Daum C."/>
            <person name="Ramamoorthy G.K."/>
            <person name="Gryganskyi A."/>
            <person name="Culley D."/>
            <person name="Magnuson J.K."/>
            <person name="James T.Y."/>
            <person name="O'Malley M.A."/>
            <person name="Stajich J.E."/>
            <person name="Spatafora J.W."/>
            <person name="Visel A."/>
            <person name="Grigoriev I.V."/>
        </authorList>
    </citation>
    <scope>NUCLEOTIDE SEQUENCE [LARGE SCALE GENOMIC DNA]</scope>
    <source>
        <strain evidence="9 10">ATCC 12442</strain>
    </source>
</reference>
<dbReference type="Pfam" id="PF00637">
    <property type="entry name" value="Clathrin"/>
    <property type="match status" value="7"/>
</dbReference>
<gene>
    <name evidence="9" type="ORF">DL89DRAFT_322910</name>
</gene>
<dbReference type="RefSeq" id="XP_040743248.1">
    <property type="nucleotide sequence ID" value="XM_040891362.1"/>
</dbReference>
<keyword evidence="10" id="KW-1185">Reference proteome</keyword>
<dbReference type="InterPro" id="IPR016025">
    <property type="entry name" value="Clathrin_H-chain_N"/>
</dbReference>
<dbReference type="Pfam" id="PF09268">
    <property type="entry name" value="Clathrin-link"/>
    <property type="match status" value="1"/>
</dbReference>
<feature type="repeat" description="CHCR" evidence="7">
    <location>
        <begin position="830"/>
        <end position="969"/>
    </location>
</feature>
<evidence type="ECO:0000256" key="4">
    <source>
        <dbReference type="ARBA" id="ARBA00023176"/>
    </source>
</evidence>
<evidence type="ECO:0000256" key="3">
    <source>
        <dbReference type="ARBA" id="ARBA00023136"/>
    </source>
</evidence>
<evidence type="ECO:0000256" key="6">
    <source>
        <dbReference type="PIRNR" id="PIRNR002290"/>
    </source>
</evidence>
<dbReference type="PANTHER" id="PTHR10292">
    <property type="entry name" value="CLATHRIN HEAVY CHAIN RELATED"/>
    <property type="match status" value="1"/>
</dbReference>
<dbReference type="InterPro" id="IPR011990">
    <property type="entry name" value="TPR-like_helical_dom_sf"/>
</dbReference>
<feature type="domain" description="Clathrin heavy chain linker core motif" evidence="8">
    <location>
        <begin position="328"/>
        <end position="351"/>
    </location>
</feature>
<dbReference type="Gene3D" id="1.25.40.730">
    <property type="match status" value="1"/>
</dbReference>
<feature type="repeat" description="CHCR" evidence="7">
    <location>
        <begin position="1426"/>
        <end position="1569"/>
    </location>
</feature>
<protein>
    <recommendedName>
        <fullName evidence="6">Clathrin heavy chain</fullName>
    </recommendedName>
</protein>
<dbReference type="GO" id="GO:0006898">
    <property type="term" value="P:receptor-mediated endocytosis"/>
    <property type="evidence" value="ECO:0007669"/>
    <property type="project" value="TreeGrafter"/>
</dbReference>
<feature type="repeat" description="CHCR" evidence="7">
    <location>
        <begin position="982"/>
        <end position="1127"/>
    </location>
</feature>
<feature type="repeat" description="CHCR" evidence="7">
    <location>
        <begin position="1277"/>
        <end position="1423"/>
    </location>
</feature>
<dbReference type="PROSITE" id="PS50236">
    <property type="entry name" value="CHCR"/>
    <property type="match status" value="7"/>
</dbReference>
<dbReference type="GeneID" id="63808010"/>
<sequence>MADQLPITFQEHVKLPELGIDVSNISFNTLTLQSDKFICIREKTAQREQVCIVDMDDTSKTFRRPITADSAIMNPENKIIALKAGRNLQVFNLEMKAKVKSCLMTEDVQFWRWITPFDIALVTETSVLHWSIEGTSSPEKQFDRHGNLAGTQIIAYTTNAKMNWMALIGISAPQGRVVGSMQLFNKDRGASQPIEAHAAEFSEIWLEGASQPTQVFAFAARSAAGAKLHIVEIDHVEGNPPFQKRAVDIFFPPEAVNDFPVSMQAGPKYELVYLVTKFGFIHLYDLETGACVFTNRISGDTVFVTTKHDNGIIGVNRKGQVLSVNVNEDTIIPYILANSGNVELAFRMASRANLPGADQLYVQRFQQLMQQGQYNEAAKMAASSPRGMLRTENTIDQLKNLQSAPGQLQPILQYFATILEKGELNRYESIELARPVLASNRKALLEKWLKEDKLECSEELGDIVMQHDSTLALSIYLRANVPNKVVICFAQSGQFDKIVLYCKKVNYTPDWVPLLQQITRIDGDKACDFALSLVKENPPLVTADQVVSVFTSQNLVQQTTRFLLDALKEDREEEAHLQTKLLEMNLLRAPQVADAILGNNMFSHFDRPYVAQLAEKAGLYQRALELYDNLDDIKRVAVHTEVLNGEWLISYFGNLSVDDSLAVLRQMLDHNMAQNLQIVVQVATKYSELLGAQKLIDMFENYRCNEGLYYYLGSVVNVTTDPAVVFKYIQAAAQTGQIKEVERVVRDNDHYDAEKVKNYLKEASLPDQLPLIIVCDRFEYVHDLVLYLYSNGMNKYIEVYVQQVNPSRLPQVVGALLDVDCDESVVKSLISSTSGMFSISDLVDEVEKRNRLKVLHRWLEAKAAEGSQDPGVYNALAKIYIDSNYEPEKFLSSNKLYDPRVIGAYSEKRDPSLAYLAYSQGQCDDELLRLTSENSMFKQQSRYLIKRRDLGLWSKALSGDDQHVLNQSHRRQLIDQIVSYSLPEADDPEEVSVCVKAFMAAGLPQELIELLERIILEDTPFSNNNNLQNLLILTAVKVDPSRVADYIERLGNYDAPDIAEICINNGLHEEAFNIYKRFEVNTDAIGVLIDHVGSLDRAYEYAERCDQPEVWSRLGKAQLEGLRIKESIDSYVRADDATNYAEVIDVSSHAGKFDDLVRFLLMARKKVREPAVESELLFAYAKTERLSDLEDMLRGPNIAQVQKVGDRCYDEGLFEAARLLFQNVSNWARLASTLVRLGDYQAAVDCGRKANSTQVWKDVNSACIAEKEFRLAQICGLHLIVHAEELEPLVRQYEQGGYIDELCSLIENGLGLERAHMGMFTELAILYCKYKPEQIMDHLKLYWSRINIPKVIRACEAAHLWPELVFLYVHYDEFDNAATTIIQHSADAWEHASFKDIIVKVSNVELYYKALRFYLAEQPLLLNDLLNVMMPRIDHTRVVSMFLKSDNIPLIKKYLVAAQSTNNKSVNEAYNDLLIEEEDFVGLRNSIDNHDNFDGIGLAQRLEKHDLLEFRRIAAHLYNQAKRWRQSLNLSKKDKLYKDAMTTARQSGSTEIAEDLLRYFVESGNPSCFSACLYTCYDLVRSDVVMELAWRHGLSNEAMPYFINLVREYQVKVDTLTTEVSELKLKVEKSGSGGAGGSSDGANQLLGPAGLGGRLMIGNGPTAGGAPNVFGGATPGNNASQFGGSQFGGF</sequence>
<keyword evidence="4 6" id="KW-0168">Coated pit</keyword>
<dbReference type="Gene3D" id="2.130.10.110">
    <property type="entry name" value="Clathrin heavy-chain terminal domain"/>
    <property type="match status" value="1"/>
</dbReference>
<comment type="similarity">
    <text evidence="1 6">Belongs to the clathrin heavy chain family.</text>
</comment>
<dbReference type="Gene3D" id="1.25.40.10">
    <property type="entry name" value="Tetratricopeptide repeat domain"/>
    <property type="match status" value="3"/>
</dbReference>
<keyword evidence="5 6" id="KW-0968">Cytoplasmic vesicle</keyword>
<dbReference type="InterPro" id="IPR000547">
    <property type="entry name" value="Clathrin_H-chain/VPS_repeat"/>
</dbReference>